<protein>
    <submittedName>
        <fullName evidence="3">Uncharacterized protein</fullName>
    </submittedName>
</protein>
<feature type="coiled-coil region" evidence="1">
    <location>
        <begin position="13"/>
        <end position="89"/>
    </location>
</feature>
<dbReference type="GO" id="GO:0005886">
    <property type="term" value="C:plasma membrane"/>
    <property type="evidence" value="ECO:0007669"/>
    <property type="project" value="TreeGrafter"/>
</dbReference>
<dbReference type="EMBL" id="JARYMX010000004">
    <property type="protein sequence ID" value="KAJ9550825.1"/>
    <property type="molecule type" value="Genomic_DNA"/>
</dbReference>
<evidence type="ECO:0000256" key="2">
    <source>
        <dbReference type="SAM" id="MobiDB-lite"/>
    </source>
</evidence>
<dbReference type="InterPro" id="IPR051861">
    <property type="entry name" value="NET_actin-binding_domain"/>
</dbReference>
<keyword evidence="4" id="KW-1185">Reference proteome</keyword>
<feature type="compositionally biased region" description="Basic and acidic residues" evidence="2">
    <location>
        <begin position="870"/>
        <end position="883"/>
    </location>
</feature>
<dbReference type="Proteomes" id="UP001172457">
    <property type="component" value="Chromosome 4"/>
</dbReference>
<feature type="non-terminal residue" evidence="3">
    <location>
        <position position="977"/>
    </location>
</feature>
<reference evidence="3" key="1">
    <citation type="submission" date="2023-03" db="EMBL/GenBank/DDBJ databases">
        <title>Chromosome-scale reference genome and RAD-based genetic map of yellow starthistle (Centaurea solstitialis) reveal putative structural variation and QTLs associated with invader traits.</title>
        <authorList>
            <person name="Reatini B."/>
            <person name="Cang F.A."/>
            <person name="Jiang Q."/>
            <person name="Mckibben M.T.W."/>
            <person name="Barker M.S."/>
            <person name="Rieseberg L.H."/>
            <person name="Dlugosch K.M."/>
        </authorList>
    </citation>
    <scope>NUCLEOTIDE SEQUENCE</scope>
    <source>
        <strain evidence="3">CAN-66</strain>
        <tissue evidence="3">Leaf</tissue>
    </source>
</reference>
<feature type="region of interest" description="Disordered" evidence="2">
    <location>
        <begin position="899"/>
        <end position="960"/>
    </location>
</feature>
<evidence type="ECO:0000256" key="1">
    <source>
        <dbReference type="SAM" id="Coils"/>
    </source>
</evidence>
<proteinExistence type="predicted"/>
<feature type="coiled-coil region" evidence="1">
    <location>
        <begin position="246"/>
        <end position="519"/>
    </location>
</feature>
<dbReference type="GO" id="GO:0051015">
    <property type="term" value="F:actin filament binding"/>
    <property type="evidence" value="ECO:0007669"/>
    <property type="project" value="TreeGrafter"/>
</dbReference>
<evidence type="ECO:0000313" key="4">
    <source>
        <dbReference type="Proteomes" id="UP001172457"/>
    </source>
</evidence>
<feature type="compositionally biased region" description="Basic and acidic residues" evidence="2">
    <location>
        <begin position="838"/>
        <end position="847"/>
    </location>
</feature>
<name>A0AA38T9V2_9ASTR</name>
<feature type="compositionally biased region" description="Basic and acidic residues" evidence="2">
    <location>
        <begin position="913"/>
        <end position="956"/>
    </location>
</feature>
<dbReference type="PANTHER" id="PTHR32258">
    <property type="entry name" value="PROTEIN NETWORKED 4A"/>
    <property type="match status" value="1"/>
</dbReference>
<accession>A0AA38T9V2</accession>
<feature type="region of interest" description="Disordered" evidence="2">
    <location>
        <begin position="721"/>
        <end position="765"/>
    </location>
</feature>
<feature type="compositionally biased region" description="Low complexity" evidence="2">
    <location>
        <begin position="744"/>
        <end position="753"/>
    </location>
</feature>
<evidence type="ECO:0000313" key="3">
    <source>
        <dbReference type="EMBL" id="KAJ9550825.1"/>
    </source>
</evidence>
<sequence>MITANMQKLMDQSSVLENSLSSANVELEHLREKSKGLEELSELLNGEKSNLVAERSMLASQLESVQKQLETLEKRFTQFEERYGGLERENEMGSSQIQQLMCSLSIEKQERESFMARNQERLDDLESHIHRLNEDNKWRKEEFQEELDKAVIAQFENFILHKFIQEVEEKNYSLLVEREKHVEASKLADNLISELETEILEQQVEEELLLVEVENLRLGIYQVFLALEIGPKGGIKDGYETSKISVEEIISNIKDMKSALLKEEEEKQRLLVENKIVLTLLQELKSKFQESELHKTSLINEYEIMKDEFTKAEKEKLELIEVNRHLVVEVNKGENEAKSLKSEVEDLHARNDELQHARIRQEVDENRALKEDFSNLKEENDCLVLESLALGNISTIFSSFSAEKAAELRLLSEDLESLHRFNTDLENELIVLRQKLEVTEMENFVMKRTIEELESKCAESEVKVGALEKEVVKLSNLEKEMECLRVLNGNLGLELDMLHEELEERRNVEENLASELQEREKSLSYGMPRLLLLFSIFKSRTRVIFCLRIRFMSWLEFARVLKAKRFERCGDRRAETKGERDGEVEGAVACVHPVIGSLKENIASLEHNVFNVVNLVVSDNRKSEDMGVAVHPYQHHQSEPDSNGSPNSLEQNGISDLLEFQTRIASLEKVIVEDISKITKLKTSEIDTKELKSESRTKMDKAEKLRGKRYLTLDNLNLTKTKPETISEPRKGVPVRDIPLDQASDSSSSANSRSRSRRGYLRTDDTVIEQLQMAHKIHETKRSRKSCHTSHRLRISVSTNWKSYPINNKVQRKASPTTSFRRPKTRKSRNNRQRPNKKIGDRKKEQEIQFGRFRNGERATRRSGRNDLAAGERERGINGQRREEPIFIGLGGARGRVEGVGKDQKGAVGGAEDPIRVAEDGRREEEQKPVFEDQKQDERDFEGFYSSREEREEQQQRKKASALRVFYAIRTKGDRIR</sequence>
<dbReference type="AlphaFoldDB" id="A0AA38T9V2"/>
<organism evidence="3 4">
    <name type="scientific">Centaurea solstitialis</name>
    <name type="common">yellow star-thistle</name>
    <dbReference type="NCBI Taxonomy" id="347529"/>
    <lineage>
        <taxon>Eukaryota</taxon>
        <taxon>Viridiplantae</taxon>
        <taxon>Streptophyta</taxon>
        <taxon>Embryophyta</taxon>
        <taxon>Tracheophyta</taxon>
        <taxon>Spermatophyta</taxon>
        <taxon>Magnoliopsida</taxon>
        <taxon>eudicotyledons</taxon>
        <taxon>Gunneridae</taxon>
        <taxon>Pentapetalae</taxon>
        <taxon>asterids</taxon>
        <taxon>campanulids</taxon>
        <taxon>Asterales</taxon>
        <taxon>Asteraceae</taxon>
        <taxon>Carduoideae</taxon>
        <taxon>Cardueae</taxon>
        <taxon>Centaureinae</taxon>
        <taxon>Centaurea</taxon>
    </lineage>
</organism>
<comment type="caution">
    <text evidence="3">The sequence shown here is derived from an EMBL/GenBank/DDBJ whole genome shotgun (WGS) entry which is preliminary data.</text>
</comment>
<feature type="compositionally biased region" description="Basic and acidic residues" evidence="2">
    <location>
        <begin position="721"/>
        <end position="731"/>
    </location>
</feature>
<feature type="compositionally biased region" description="Basic residues" evidence="2">
    <location>
        <begin position="821"/>
        <end position="837"/>
    </location>
</feature>
<feature type="compositionally biased region" description="Polar residues" evidence="2">
    <location>
        <begin position="804"/>
        <end position="820"/>
    </location>
</feature>
<gene>
    <name evidence="3" type="ORF">OSB04_014870</name>
</gene>
<feature type="region of interest" description="Disordered" evidence="2">
    <location>
        <begin position="804"/>
        <end position="883"/>
    </location>
</feature>
<dbReference type="PANTHER" id="PTHR32258:SF6">
    <property type="entry name" value="PROTEIN NETWORKED 1A"/>
    <property type="match status" value="1"/>
</dbReference>
<keyword evidence="1" id="KW-0175">Coiled coil</keyword>